<feature type="domain" description="FAD dependent oxidoreductase" evidence="2">
    <location>
        <begin position="2"/>
        <end position="349"/>
    </location>
</feature>
<evidence type="ECO:0000313" key="3">
    <source>
        <dbReference type="EMBL" id="TQM37058.1"/>
    </source>
</evidence>
<dbReference type="Gene3D" id="3.50.50.60">
    <property type="entry name" value="FAD/NAD(P)-binding domain"/>
    <property type="match status" value="1"/>
</dbReference>
<dbReference type="AlphaFoldDB" id="A0A543FT93"/>
<sequence length="389" mass="40403">MVIVGGGIEGCAAAWALAERGVTDVVIVERATVGSGGTGKSSGVVRCHYGVSSLAAMANAALDVFENAAEILGADVGFHQTGYVVGVGEQNLDALRASLANQRAVGVRTEEIGHAEVRRHWPTAYLDDFAAFAWEPRGGYGDAYQTAQAFAAAARRAGVRLRQGSTVTEIVAENGRATGARLADGSTIPAGAVVVAAGPWSVPLLAAHGIDLPITVHREQIVLVDPGVDLGPVPVFSDLVSLQYVRPEASGEILFGNSDLAELEPADPDRYSNQASEAFLDLAVEKVGTRFPGLENASVSSTYAGCYDVTPDFNPVISPTPVDGLVVAAGFSGHGFKISPSVGRLVADLVVDGTSSDPHVPDSDFRLSRFAEGALLRSPHPYVGAGEMR</sequence>
<organism evidence="3 4">
    <name type="scientific">Pseudonocardia cypriaca</name>
    <dbReference type="NCBI Taxonomy" id="882449"/>
    <lineage>
        <taxon>Bacteria</taxon>
        <taxon>Bacillati</taxon>
        <taxon>Actinomycetota</taxon>
        <taxon>Actinomycetes</taxon>
        <taxon>Pseudonocardiales</taxon>
        <taxon>Pseudonocardiaceae</taxon>
        <taxon>Pseudonocardia</taxon>
    </lineage>
</organism>
<dbReference type="SUPFAM" id="SSF51905">
    <property type="entry name" value="FAD/NAD(P)-binding domain"/>
    <property type="match status" value="1"/>
</dbReference>
<dbReference type="EMBL" id="VFPH01000002">
    <property type="protein sequence ID" value="TQM37058.1"/>
    <property type="molecule type" value="Genomic_DNA"/>
</dbReference>
<keyword evidence="4" id="KW-1185">Reference proteome</keyword>
<dbReference type="PANTHER" id="PTHR13847:SF287">
    <property type="entry name" value="FAD-DEPENDENT OXIDOREDUCTASE DOMAIN-CONTAINING PROTEIN 1"/>
    <property type="match status" value="1"/>
</dbReference>
<dbReference type="Proteomes" id="UP000319818">
    <property type="component" value="Unassembled WGS sequence"/>
</dbReference>
<gene>
    <name evidence="3" type="ORF">FB388_4259</name>
</gene>
<dbReference type="PANTHER" id="PTHR13847">
    <property type="entry name" value="SARCOSINE DEHYDROGENASE-RELATED"/>
    <property type="match status" value="1"/>
</dbReference>
<evidence type="ECO:0000259" key="2">
    <source>
        <dbReference type="Pfam" id="PF01266"/>
    </source>
</evidence>
<dbReference type="Pfam" id="PF01266">
    <property type="entry name" value="DAO"/>
    <property type="match status" value="1"/>
</dbReference>
<dbReference type="GO" id="GO:0005737">
    <property type="term" value="C:cytoplasm"/>
    <property type="evidence" value="ECO:0007669"/>
    <property type="project" value="TreeGrafter"/>
</dbReference>
<evidence type="ECO:0000313" key="4">
    <source>
        <dbReference type="Proteomes" id="UP000319818"/>
    </source>
</evidence>
<dbReference type="InterPro" id="IPR006076">
    <property type="entry name" value="FAD-dep_OxRdtase"/>
</dbReference>
<reference evidence="3 4" key="1">
    <citation type="submission" date="2019-06" db="EMBL/GenBank/DDBJ databases">
        <title>Sequencing the genomes of 1000 actinobacteria strains.</title>
        <authorList>
            <person name="Klenk H.-P."/>
        </authorList>
    </citation>
    <scope>NUCLEOTIDE SEQUENCE [LARGE SCALE GENOMIC DNA]</scope>
    <source>
        <strain evidence="3 4">DSM 45511</strain>
    </source>
</reference>
<evidence type="ECO:0000256" key="1">
    <source>
        <dbReference type="ARBA" id="ARBA00023002"/>
    </source>
</evidence>
<accession>A0A543FT93</accession>
<comment type="caution">
    <text evidence="3">The sequence shown here is derived from an EMBL/GenBank/DDBJ whole genome shotgun (WGS) entry which is preliminary data.</text>
</comment>
<name>A0A543FT93_9PSEU</name>
<protein>
    <submittedName>
        <fullName evidence="3">Glycine/D-amino acid oxidase-like deaminating enzyme</fullName>
    </submittedName>
</protein>
<proteinExistence type="predicted"/>
<dbReference type="Gene3D" id="3.30.9.10">
    <property type="entry name" value="D-Amino Acid Oxidase, subunit A, domain 2"/>
    <property type="match status" value="1"/>
</dbReference>
<dbReference type="GO" id="GO:0016491">
    <property type="term" value="F:oxidoreductase activity"/>
    <property type="evidence" value="ECO:0007669"/>
    <property type="project" value="UniProtKB-KW"/>
</dbReference>
<keyword evidence="1" id="KW-0560">Oxidoreductase</keyword>
<dbReference type="InterPro" id="IPR036188">
    <property type="entry name" value="FAD/NAD-bd_sf"/>
</dbReference>